<protein>
    <submittedName>
        <fullName evidence="1">Uncharacterized protein</fullName>
    </submittedName>
</protein>
<name>A0A9X2TET3_9BACT</name>
<sequence length="112" mass="12660">MPPSSPAPTATRADVLAMLARRFRKHYEDQLVGLYATQKDPYEPERGTRDIGTHVVVVIQGPYEHWEETDAVAEITHDVLDETDWVAPVTSHHVAHDSAIAKRMKEKGVRFD</sequence>
<proteinExistence type="predicted"/>
<reference evidence="1" key="1">
    <citation type="submission" date="2022-08" db="EMBL/GenBank/DDBJ databases">
        <title>Genomic Encyclopedia of Type Strains, Phase V (KMG-V): Genome sequencing to study the core and pangenomes of soil and plant-associated prokaryotes.</title>
        <authorList>
            <person name="Whitman W."/>
        </authorList>
    </citation>
    <scope>NUCLEOTIDE SEQUENCE</scope>
    <source>
        <strain evidence="1">0</strain>
    </source>
</reference>
<gene>
    <name evidence="1" type="ORF">GGP71_002275</name>
</gene>
<accession>A0A9X2TET3</accession>
<dbReference type="AlphaFoldDB" id="A0A9X2TET3"/>
<comment type="caution">
    <text evidence="1">The sequence shown here is derived from an EMBL/GenBank/DDBJ whole genome shotgun (WGS) entry which is preliminary data.</text>
</comment>
<dbReference type="Proteomes" id="UP001155027">
    <property type="component" value="Unassembled WGS sequence"/>
</dbReference>
<organism evidence="1 2">
    <name type="scientific">Salinibacter ruber</name>
    <dbReference type="NCBI Taxonomy" id="146919"/>
    <lineage>
        <taxon>Bacteria</taxon>
        <taxon>Pseudomonadati</taxon>
        <taxon>Rhodothermota</taxon>
        <taxon>Rhodothermia</taxon>
        <taxon>Rhodothermales</taxon>
        <taxon>Salinibacteraceae</taxon>
        <taxon>Salinibacter</taxon>
    </lineage>
</organism>
<dbReference type="EMBL" id="JANUAU010000007">
    <property type="protein sequence ID" value="MCS3678344.1"/>
    <property type="molecule type" value="Genomic_DNA"/>
</dbReference>
<evidence type="ECO:0000313" key="1">
    <source>
        <dbReference type="EMBL" id="MCS3678344.1"/>
    </source>
</evidence>
<dbReference type="RefSeq" id="WP_259080573.1">
    <property type="nucleotide sequence ID" value="NZ_JANUAU010000007.1"/>
</dbReference>
<evidence type="ECO:0000313" key="2">
    <source>
        <dbReference type="Proteomes" id="UP001155027"/>
    </source>
</evidence>